<evidence type="ECO:0000313" key="3">
    <source>
        <dbReference type="EMBL" id="ROV95428.1"/>
    </source>
</evidence>
<dbReference type="Proteomes" id="UP000283895">
    <property type="component" value="Unassembled WGS sequence"/>
</dbReference>
<dbReference type="SUPFAM" id="SSF50475">
    <property type="entry name" value="FMN-binding split barrel"/>
    <property type="match status" value="1"/>
</dbReference>
<dbReference type="AlphaFoldDB" id="A0A423VWG1"/>
<feature type="domain" description="Pyridoxamine 5'-phosphate oxidase N-terminal" evidence="2">
    <location>
        <begin position="23"/>
        <end position="140"/>
    </location>
</feature>
<dbReference type="InterPro" id="IPR011576">
    <property type="entry name" value="Pyridox_Oxase_N"/>
</dbReference>
<dbReference type="PANTHER" id="PTHR28040:SF1">
    <property type="entry name" value="PYRIDOXAMINE 5'-PHOSPHATE OXIDASE YLR456W HOMOLOG-RELATED"/>
    <property type="match status" value="1"/>
</dbReference>
<protein>
    <recommendedName>
        <fullName evidence="2">Pyridoxamine 5'-phosphate oxidase N-terminal domain-containing protein</fullName>
    </recommendedName>
</protein>
<dbReference type="Gene3D" id="2.30.110.10">
    <property type="entry name" value="Electron Transport, Fmn-binding Protein, Chain A"/>
    <property type="match status" value="1"/>
</dbReference>
<reference evidence="3 4" key="1">
    <citation type="submission" date="2015-09" db="EMBL/GenBank/DDBJ databases">
        <title>Host preference determinants of Valsa canker pathogens revealed by comparative genomics.</title>
        <authorList>
            <person name="Yin Z."/>
            <person name="Huang L."/>
        </authorList>
    </citation>
    <scope>NUCLEOTIDE SEQUENCE [LARGE SCALE GENOMIC DNA]</scope>
    <source>
        <strain evidence="3 4">03-1</strain>
    </source>
</reference>
<dbReference type="InterPro" id="IPR012349">
    <property type="entry name" value="Split_barrel_FMN-bd"/>
</dbReference>
<name>A0A423VWG1_9PEZI</name>
<sequence length="258" mass="27108">MSQIPLNAAASNGENNRQVTTSLPPEVVQCLENARFLHLATCTQNVPNVSLMNYTYLPTSPHSPTPVIIMTTNPASKKMSNLQTNPNVSLLVHDWVSHRPPTATSNRRLSGGPASVSPNRSSSLASLLLNLNTSAMSSISATINGAARVVGAGTDEELYYRRAHLDNNTFDSDTGGFNPFGQPGGGGGGSRPAAGTGTGGGNEDGGRECFVAGEEVRVIVVEVRDVRISDWKGNVRDWVLVPEEGGQQEGGLVNGVVS</sequence>
<accession>A0A423VWG1</accession>
<dbReference type="STRING" id="356882.A0A423VWG1"/>
<dbReference type="EMBL" id="LKEA01000036">
    <property type="protein sequence ID" value="ROV95428.1"/>
    <property type="molecule type" value="Genomic_DNA"/>
</dbReference>
<dbReference type="GO" id="GO:0005634">
    <property type="term" value="C:nucleus"/>
    <property type="evidence" value="ECO:0007669"/>
    <property type="project" value="TreeGrafter"/>
</dbReference>
<gene>
    <name evidence="3" type="ORF">VMCG_08492</name>
</gene>
<dbReference type="PANTHER" id="PTHR28040">
    <property type="entry name" value="PYRIDOXAMINE 5'-PHOSPHATE OXIDASE YLR456W HOMOLOG-RELATED"/>
    <property type="match status" value="1"/>
</dbReference>
<evidence type="ECO:0000256" key="1">
    <source>
        <dbReference type="SAM" id="MobiDB-lite"/>
    </source>
</evidence>
<dbReference type="OrthoDB" id="5300823at2759"/>
<proteinExistence type="predicted"/>
<feature type="region of interest" description="Disordered" evidence="1">
    <location>
        <begin position="170"/>
        <end position="207"/>
    </location>
</feature>
<keyword evidence="4" id="KW-1185">Reference proteome</keyword>
<evidence type="ECO:0000313" key="4">
    <source>
        <dbReference type="Proteomes" id="UP000283895"/>
    </source>
</evidence>
<dbReference type="Pfam" id="PF01243">
    <property type="entry name" value="PNPOx_N"/>
    <property type="match status" value="1"/>
</dbReference>
<dbReference type="InterPro" id="IPR052841">
    <property type="entry name" value="PMP_oxidase-like"/>
</dbReference>
<comment type="caution">
    <text evidence="3">The sequence shown here is derived from an EMBL/GenBank/DDBJ whole genome shotgun (WGS) entry which is preliminary data.</text>
</comment>
<organism evidence="3 4">
    <name type="scientific">Cytospora schulzeri</name>
    <dbReference type="NCBI Taxonomy" id="448051"/>
    <lineage>
        <taxon>Eukaryota</taxon>
        <taxon>Fungi</taxon>
        <taxon>Dikarya</taxon>
        <taxon>Ascomycota</taxon>
        <taxon>Pezizomycotina</taxon>
        <taxon>Sordariomycetes</taxon>
        <taxon>Sordariomycetidae</taxon>
        <taxon>Diaporthales</taxon>
        <taxon>Cytosporaceae</taxon>
        <taxon>Cytospora</taxon>
    </lineage>
</organism>
<evidence type="ECO:0000259" key="2">
    <source>
        <dbReference type="Pfam" id="PF01243"/>
    </source>
</evidence>
<feature type="compositionally biased region" description="Gly residues" evidence="1">
    <location>
        <begin position="182"/>
        <end position="203"/>
    </location>
</feature>
<dbReference type="GO" id="GO:0005737">
    <property type="term" value="C:cytoplasm"/>
    <property type="evidence" value="ECO:0007669"/>
    <property type="project" value="TreeGrafter"/>
</dbReference>